<name>A0ABM1PF45_DROAR</name>
<dbReference type="RefSeq" id="XP_017865831.1">
    <property type="nucleotide sequence ID" value="XM_018010342.1"/>
</dbReference>
<feature type="transmembrane region" description="Helical" evidence="1">
    <location>
        <begin position="16"/>
        <end position="36"/>
    </location>
</feature>
<keyword evidence="1" id="KW-0472">Membrane</keyword>
<reference evidence="3" key="3">
    <citation type="submission" date="2025-08" db="UniProtKB">
        <authorList>
            <consortium name="RefSeq"/>
        </authorList>
    </citation>
    <scope>IDENTIFICATION</scope>
    <source>
        <tissue evidence="3">Whole organism</tissue>
    </source>
</reference>
<reference evidence="2" key="2">
    <citation type="journal article" date="2016" name="G3 (Bethesda)">
        <title>Genome Evolution in Three Species of Cactophilic Drosophila.</title>
        <authorList>
            <person name="Sanchez-Flores A."/>
            <person name="Penazola F."/>
            <person name="Carpinteyro-Ponce J."/>
            <person name="Nazario-Yepiz N."/>
            <person name="Abreu-Goodger C."/>
            <person name="Machado C.A."/>
            <person name="Markow T.A."/>
        </authorList>
    </citation>
    <scope>NUCLEOTIDE SEQUENCE [LARGE SCALE GENOMIC DNA]</scope>
</reference>
<dbReference type="Proteomes" id="UP000694904">
    <property type="component" value="Chromosome 5"/>
</dbReference>
<keyword evidence="2" id="KW-1185">Reference proteome</keyword>
<evidence type="ECO:0000256" key="1">
    <source>
        <dbReference type="SAM" id="Phobius"/>
    </source>
</evidence>
<gene>
    <name evidence="3" type="primary">LOC108615677</name>
</gene>
<keyword evidence="1" id="KW-1133">Transmembrane helix</keyword>
<dbReference type="GeneID" id="108615677"/>
<proteinExistence type="predicted"/>
<organism evidence="2 3">
    <name type="scientific">Drosophila arizonae</name>
    <name type="common">Fruit fly</name>
    <dbReference type="NCBI Taxonomy" id="7263"/>
    <lineage>
        <taxon>Eukaryota</taxon>
        <taxon>Metazoa</taxon>
        <taxon>Ecdysozoa</taxon>
        <taxon>Arthropoda</taxon>
        <taxon>Hexapoda</taxon>
        <taxon>Insecta</taxon>
        <taxon>Pterygota</taxon>
        <taxon>Neoptera</taxon>
        <taxon>Endopterygota</taxon>
        <taxon>Diptera</taxon>
        <taxon>Brachycera</taxon>
        <taxon>Muscomorpha</taxon>
        <taxon>Ephydroidea</taxon>
        <taxon>Drosophilidae</taxon>
        <taxon>Drosophila</taxon>
    </lineage>
</organism>
<keyword evidence="1" id="KW-0812">Transmembrane</keyword>
<reference evidence="2" key="1">
    <citation type="journal article" date="1997" name="Nucleic Acids Res.">
        <title>tRNAscan-SE: a program for improved detection of transfer RNA genes in genomic sequence.</title>
        <authorList>
            <person name="Lowe T.M."/>
            <person name="Eddy S.R."/>
        </authorList>
    </citation>
    <scope>NUCLEOTIDE SEQUENCE [LARGE SCALE GENOMIC DNA]</scope>
</reference>
<protein>
    <submittedName>
        <fullName evidence="3">Uncharacterized protein LOC108615677</fullName>
    </submittedName>
</protein>
<feature type="transmembrane region" description="Helical" evidence="1">
    <location>
        <begin position="43"/>
        <end position="66"/>
    </location>
</feature>
<sequence length="116" mass="13033">MGCECTLECKIQFFCIWIIVTGFAAAIVLGLTIPYAKQEKDSEILWACVLFVVLAAIEVVGGFLMLAAFLKNIAWMFMTGLVLSSFYPYAAFGFVVPIVIHIIFTIYSCQYYKTMK</sequence>
<feature type="transmembrane region" description="Helical" evidence="1">
    <location>
        <begin position="86"/>
        <end position="107"/>
    </location>
</feature>
<accession>A0ABM1PF45</accession>
<evidence type="ECO:0000313" key="3">
    <source>
        <dbReference type="RefSeq" id="XP_017865831.1"/>
    </source>
</evidence>
<evidence type="ECO:0000313" key="2">
    <source>
        <dbReference type="Proteomes" id="UP000694904"/>
    </source>
</evidence>